<dbReference type="InterPro" id="IPR038275">
    <property type="entry name" value="Nuf2_N_sf"/>
</dbReference>
<feature type="coiled-coil region" evidence="1">
    <location>
        <begin position="329"/>
        <end position="363"/>
    </location>
</feature>
<sequence length="386" mass="44929">MALLELIDQWNAVMGVKITEKQLLVPNEEFVLNCITSIFTKLNYSVPLNLKSTDEELARFAKFNLCDCVNQLYGLTDAKNEIFYLDLIEPSPKRTVHLLQNLLNFALYHDMVKEEKLPKLKELGQRLEIKRTRKQQLQMKIEEKKIKGKIEMEEKYKLKEEIVKIDAEIVRAKGKVKKIDQDWQKWEEKIQQLKQKTNTKQMNIEKMQNELVPESLIENLQKEIKTVREETEQLSVVCDAIKESNNAAAADVEKTRKLVRERENLLEHLRKAEKAINPSANGLVDIEKETMELKVDLERAKSTNKHLQATLGCIDNNVKGVKAEIDALIEDYKKSSIETEKKIQNLEDNTAKMYKKVKDTEIRLECLKNDIEDGQAVYEQFIDLIK</sequence>
<name>A0A1L8DD18_9DIPT</name>
<evidence type="ECO:0000256" key="1">
    <source>
        <dbReference type="SAM" id="Coils"/>
    </source>
</evidence>
<protein>
    <recommendedName>
        <fullName evidence="3">Kinetochore protein Nuf2</fullName>
    </recommendedName>
</protein>
<evidence type="ECO:0000313" key="2">
    <source>
        <dbReference type="EMBL" id="JAV04342.1"/>
    </source>
</evidence>
<evidence type="ECO:0008006" key="3">
    <source>
        <dbReference type="Google" id="ProtNLM"/>
    </source>
</evidence>
<proteinExistence type="predicted"/>
<accession>A0A1L8DD18</accession>
<feature type="coiled-coil region" evidence="1">
    <location>
        <begin position="120"/>
        <end position="147"/>
    </location>
</feature>
<dbReference type="AlphaFoldDB" id="A0A1L8DD18"/>
<feature type="coiled-coil region" evidence="1">
    <location>
        <begin position="176"/>
        <end position="303"/>
    </location>
</feature>
<reference evidence="2" key="1">
    <citation type="submission" date="2016-12" db="EMBL/GenBank/DDBJ databases">
        <title>An insight into the sialome and mialome of the sand fly, Nyssomyia neivai.</title>
        <authorList>
            <person name="Sebastian V."/>
            <person name="Goulart T.M."/>
            <person name="Oliveira W."/>
            <person name="Calvo E."/>
            <person name="Oliveira L.F."/>
            <person name="Pinto M.C."/>
            <person name="Rosselino A.M."/>
            <person name="Ribeiro J.M."/>
        </authorList>
    </citation>
    <scope>NUCLEOTIDE SEQUENCE</scope>
</reference>
<dbReference type="EMBL" id="GFDF01009742">
    <property type="protein sequence ID" value="JAV04342.1"/>
    <property type="molecule type" value="Transcribed_RNA"/>
</dbReference>
<organism evidence="2">
    <name type="scientific">Nyssomyia neivai</name>
    <dbReference type="NCBI Taxonomy" id="330878"/>
    <lineage>
        <taxon>Eukaryota</taxon>
        <taxon>Metazoa</taxon>
        <taxon>Ecdysozoa</taxon>
        <taxon>Arthropoda</taxon>
        <taxon>Hexapoda</taxon>
        <taxon>Insecta</taxon>
        <taxon>Pterygota</taxon>
        <taxon>Neoptera</taxon>
        <taxon>Endopterygota</taxon>
        <taxon>Diptera</taxon>
        <taxon>Nematocera</taxon>
        <taxon>Psychodoidea</taxon>
        <taxon>Psychodidae</taxon>
        <taxon>Nyssomyia</taxon>
    </lineage>
</organism>
<keyword evidence="1" id="KW-0175">Coiled coil</keyword>
<dbReference type="Gene3D" id="1.10.418.60">
    <property type="entry name" value="Ncd80 complex, Nuf2 subunit"/>
    <property type="match status" value="1"/>
</dbReference>